<evidence type="ECO:0000259" key="10">
    <source>
        <dbReference type="PROSITE" id="PS50052"/>
    </source>
</evidence>
<dbReference type="InterPro" id="IPR014775">
    <property type="entry name" value="L27_C"/>
</dbReference>
<dbReference type="PANTHER" id="PTHR23122">
    <property type="entry name" value="MEMBRANE-ASSOCIATED GUANYLATE KINASE MAGUK"/>
    <property type="match status" value="1"/>
</dbReference>
<dbReference type="GO" id="GO:0005912">
    <property type="term" value="C:adherens junction"/>
    <property type="evidence" value="ECO:0007669"/>
    <property type="project" value="UniProtKB-SubCell"/>
</dbReference>
<protein>
    <submittedName>
        <fullName evidence="13">Membrane palmitoylated protein 7</fullName>
    </submittedName>
</protein>
<evidence type="ECO:0000256" key="7">
    <source>
        <dbReference type="ARBA" id="ARBA00023136"/>
    </source>
</evidence>
<dbReference type="SMART" id="SM00072">
    <property type="entry name" value="GuKc"/>
    <property type="match status" value="1"/>
</dbReference>
<dbReference type="Pfam" id="PF00625">
    <property type="entry name" value="Guanylate_kin"/>
    <property type="match status" value="1"/>
</dbReference>
<keyword evidence="7" id="KW-0472">Membrane</keyword>
<evidence type="ECO:0000256" key="4">
    <source>
        <dbReference type="ARBA" id="ARBA00022443"/>
    </source>
</evidence>
<dbReference type="SMART" id="SM00326">
    <property type="entry name" value="SH3"/>
    <property type="match status" value="1"/>
</dbReference>
<dbReference type="SMART" id="SM00569">
    <property type="entry name" value="L27"/>
    <property type="match status" value="2"/>
</dbReference>
<dbReference type="PROSITE" id="PS50002">
    <property type="entry name" value="SH3"/>
    <property type="match status" value="1"/>
</dbReference>
<dbReference type="InterPro" id="IPR050716">
    <property type="entry name" value="MAGUK"/>
</dbReference>
<feature type="domain" description="PDZ" evidence="11">
    <location>
        <begin position="162"/>
        <end position="243"/>
    </location>
</feature>
<evidence type="ECO:0000259" key="12">
    <source>
        <dbReference type="PROSITE" id="PS51022"/>
    </source>
</evidence>
<dbReference type="Pfam" id="PF02828">
    <property type="entry name" value="L27"/>
    <property type="match status" value="2"/>
</dbReference>
<dbReference type="Pfam" id="PF00595">
    <property type="entry name" value="PDZ"/>
    <property type="match status" value="1"/>
</dbReference>
<evidence type="ECO:0000256" key="2">
    <source>
        <dbReference type="ARBA" id="ARBA00004536"/>
    </source>
</evidence>
<dbReference type="InterPro" id="IPR008144">
    <property type="entry name" value="Guanylate_kin-like_dom"/>
</dbReference>
<dbReference type="CDD" id="cd00071">
    <property type="entry name" value="GMPK"/>
    <property type="match status" value="1"/>
</dbReference>
<dbReference type="SUPFAM" id="SSF52540">
    <property type="entry name" value="P-loop containing nucleoside triphosphate hydrolases"/>
    <property type="match status" value="1"/>
</dbReference>
<dbReference type="InterPro" id="IPR004172">
    <property type="entry name" value="L27_dom"/>
</dbReference>
<feature type="domain" description="L27" evidence="12">
    <location>
        <begin position="88"/>
        <end position="145"/>
    </location>
</feature>
<dbReference type="InterPro" id="IPR036028">
    <property type="entry name" value="SH3-like_dom_sf"/>
</dbReference>
<keyword evidence="5" id="KW-0677">Repeat</keyword>
<dbReference type="SMART" id="SM00228">
    <property type="entry name" value="PDZ"/>
    <property type="match status" value="1"/>
</dbReference>
<dbReference type="PROSITE" id="PS50052">
    <property type="entry name" value="GUANYLATE_KINASE_2"/>
    <property type="match status" value="1"/>
</dbReference>
<comment type="similarity">
    <text evidence="3">Belongs to the MAGUK family.</text>
</comment>
<sequence>MYSCTHTALVSFAVHATTHTSHYHTDPSCFLFPSAGLYELLAALPSQLQPHVNCSEDNTFLQDMFGERSLHSLVKIHERLQHYEESKPAPVLEGAAPLARDVSDELEGKSASQDVKELLKLLANPHVKSLLSVHDAVAQKKYDPELPPLPEDIDDDEDSVKIIRLVKNKEPLGATIRRDESTGAIIVARIMKGGPADRSGLIHVGDELKEVNGIPVDDKKPEEIIRILAQSQGAITFKVVPGAKDEASIKEPQMFVKALFDYDPKDDNTIPCKEAGLAFKKGCILQIMSQDDATWWQAKHEGDTNPRAGLIPSKQFQERRLAFQQPVTTLSSLRRSTRRSSGFRRSFRLSRRDRKTTKSMYEAKKSEMYDMADVPTYEEVVPYRRQRGDKHRLVVLVGPTGVGLSELKKKLLISDPQHFSVTIPHTSRPKKNQETDGVDYHFISKQLFETDIQNNKFIEHGEYKGNFYGTSLDSIRSILSKKKVCLLDVQPHLIKHLRTAEFKPFVVFVKPPTVDRLRETRKKTQTISGKDDKDSTKPFTEEDFQEMVNTAQTMETQYSHLFEMVIVNDNLDVAFSELQLALKKVETETHWIPVSWTHS</sequence>
<dbReference type="Gene3D" id="2.30.42.10">
    <property type="match status" value="1"/>
</dbReference>
<dbReference type="PROSITE" id="PS00856">
    <property type="entry name" value="GUANYLATE_KINASE_1"/>
    <property type="match status" value="1"/>
</dbReference>
<dbReference type="FunFam" id="3.30.63.10:FF:000002">
    <property type="entry name" value="Guanylate kinase 1"/>
    <property type="match status" value="1"/>
</dbReference>
<dbReference type="SUPFAM" id="SSF50156">
    <property type="entry name" value="PDZ domain-like"/>
    <property type="match status" value="1"/>
</dbReference>
<evidence type="ECO:0000313" key="13">
    <source>
        <dbReference type="Ensembl" id="ENSPNYP00000009554.1"/>
    </source>
</evidence>
<dbReference type="CDD" id="cd06799">
    <property type="entry name" value="PDZ_MPP3-MPP4-MPP7-like"/>
    <property type="match status" value="1"/>
</dbReference>
<name>A0A3B4FIE7_9CICH</name>
<evidence type="ECO:0000256" key="3">
    <source>
        <dbReference type="ARBA" id="ARBA00007014"/>
    </source>
</evidence>
<feature type="domain" description="Guanylate kinase-like" evidence="10">
    <location>
        <begin position="391"/>
        <end position="583"/>
    </location>
</feature>
<dbReference type="Gene3D" id="1.10.287.650">
    <property type="entry name" value="L27 domain"/>
    <property type="match status" value="1"/>
</dbReference>
<comment type="subcellular location">
    <subcellularLocation>
        <location evidence="2">Cell junction</location>
        <location evidence="2">Adherens junction</location>
    </subcellularLocation>
    <subcellularLocation>
        <location evidence="1">Membrane</location>
    </subcellularLocation>
</comment>
<dbReference type="InterPro" id="IPR036892">
    <property type="entry name" value="L27_dom_sf"/>
</dbReference>
<dbReference type="SUPFAM" id="SSF50044">
    <property type="entry name" value="SH3-domain"/>
    <property type="match status" value="1"/>
</dbReference>
<keyword evidence="4 8" id="KW-0728">SH3 domain</keyword>
<keyword evidence="6" id="KW-0965">Cell junction</keyword>
<feature type="domain" description="SH3" evidence="9">
    <location>
        <begin position="251"/>
        <end position="321"/>
    </location>
</feature>
<dbReference type="Ensembl" id="ENSPNYT00000009773.1">
    <property type="protein sequence ID" value="ENSPNYP00000009554.1"/>
    <property type="gene ID" value="ENSPNYG00000007195.1"/>
</dbReference>
<organism evidence="13">
    <name type="scientific">Pundamilia nyererei</name>
    <dbReference type="NCBI Taxonomy" id="303518"/>
    <lineage>
        <taxon>Eukaryota</taxon>
        <taxon>Metazoa</taxon>
        <taxon>Chordata</taxon>
        <taxon>Craniata</taxon>
        <taxon>Vertebrata</taxon>
        <taxon>Euteleostomi</taxon>
        <taxon>Actinopterygii</taxon>
        <taxon>Neopterygii</taxon>
        <taxon>Teleostei</taxon>
        <taxon>Neoteleostei</taxon>
        <taxon>Acanthomorphata</taxon>
        <taxon>Ovalentaria</taxon>
        <taxon>Cichlomorphae</taxon>
        <taxon>Cichliformes</taxon>
        <taxon>Cichlidae</taxon>
        <taxon>African cichlids</taxon>
        <taxon>Pseudocrenilabrinae</taxon>
        <taxon>Haplochromini</taxon>
        <taxon>Pundamilia</taxon>
    </lineage>
</organism>
<evidence type="ECO:0000259" key="11">
    <source>
        <dbReference type="PROSITE" id="PS50106"/>
    </source>
</evidence>
<dbReference type="Gene3D" id="3.40.50.300">
    <property type="entry name" value="P-loop containing nucleotide triphosphate hydrolases"/>
    <property type="match status" value="1"/>
</dbReference>
<evidence type="ECO:0000256" key="6">
    <source>
        <dbReference type="ARBA" id="ARBA00022949"/>
    </source>
</evidence>
<dbReference type="PROSITE" id="PS50106">
    <property type="entry name" value="PDZ"/>
    <property type="match status" value="1"/>
</dbReference>
<dbReference type="InterPro" id="IPR036034">
    <property type="entry name" value="PDZ_sf"/>
</dbReference>
<dbReference type="InterPro" id="IPR027417">
    <property type="entry name" value="P-loop_NTPase"/>
</dbReference>
<dbReference type="InterPro" id="IPR001478">
    <property type="entry name" value="PDZ"/>
</dbReference>
<dbReference type="InterPro" id="IPR008145">
    <property type="entry name" value="GK/Ca_channel_bsu"/>
</dbReference>
<evidence type="ECO:0000259" key="9">
    <source>
        <dbReference type="PROSITE" id="PS50002"/>
    </source>
</evidence>
<evidence type="ECO:0000256" key="1">
    <source>
        <dbReference type="ARBA" id="ARBA00004370"/>
    </source>
</evidence>
<dbReference type="Gene3D" id="2.30.30.40">
    <property type="entry name" value="SH3 Domains"/>
    <property type="match status" value="1"/>
</dbReference>
<dbReference type="AlphaFoldDB" id="A0A3B4FIE7"/>
<evidence type="ECO:0000256" key="8">
    <source>
        <dbReference type="PROSITE-ProRule" id="PRU00192"/>
    </source>
</evidence>
<reference evidence="13" key="1">
    <citation type="submission" date="2023-09" db="UniProtKB">
        <authorList>
            <consortium name="Ensembl"/>
        </authorList>
    </citation>
    <scope>IDENTIFICATION</scope>
</reference>
<dbReference type="InterPro" id="IPR020590">
    <property type="entry name" value="Guanylate_kinase_CS"/>
</dbReference>
<dbReference type="FunFam" id="2.30.42.10:FF:000046">
    <property type="entry name" value="MAGUK p55 subfamily member 7"/>
    <property type="match status" value="1"/>
</dbReference>
<dbReference type="GeneTree" id="ENSGT00940000156232"/>
<dbReference type="InterPro" id="IPR001452">
    <property type="entry name" value="SH3_domain"/>
</dbReference>
<dbReference type="GO" id="GO:0016020">
    <property type="term" value="C:membrane"/>
    <property type="evidence" value="ECO:0007669"/>
    <property type="project" value="UniProtKB-SubCell"/>
</dbReference>
<feature type="domain" description="L27" evidence="12">
    <location>
        <begin position="33"/>
        <end position="86"/>
    </location>
</feature>
<evidence type="ECO:0000256" key="5">
    <source>
        <dbReference type="ARBA" id="ARBA00022737"/>
    </source>
</evidence>
<proteinExistence type="inferred from homology"/>
<dbReference type="STRING" id="303518.ENSPNYP00000009554"/>
<dbReference type="SUPFAM" id="SSF101288">
    <property type="entry name" value="L27 domain"/>
    <property type="match status" value="1"/>
</dbReference>
<dbReference type="PROSITE" id="PS51022">
    <property type="entry name" value="L27"/>
    <property type="match status" value="2"/>
</dbReference>
<accession>A0A3B4FIE7</accession>